<keyword evidence="4" id="KW-0819">tRNA processing</keyword>
<keyword evidence="7" id="KW-0489">Methyltransferase</keyword>
<dbReference type="GO" id="GO:0005634">
    <property type="term" value="C:nucleus"/>
    <property type="evidence" value="ECO:0007669"/>
    <property type="project" value="UniProtKB-SubCell"/>
</dbReference>
<organism evidence="7 8">
    <name type="scientific">Symbiodinium microadriaticum</name>
    <name type="common">Dinoflagellate</name>
    <name type="synonym">Zooxanthella microadriatica</name>
    <dbReference type="NCBI Taxonomy" id="2951"/>
    <lineage>
        <taxon>Eukaryota</taxon>
        <taxon>Sar</taxon>
        <taxon>Alveolata</taxon>
        <taxon>Dinophyceae</taxon>
        <taxon>Suessiales</taxon>
        <taxon>Symbiodiniaceae</taxon>
        <taxon>Symbiodinium</taxon>
    </lineage>
</organism>
<dbReference type="AlphaFoldDB" id="A0A1Q9DVR7"/>
<dbReference type="GO" id="GO:0008168">
    <property type="term" value="F:methyltransferase activity"/>
    <property type="evidence" value="ECO:0007669"/>
    <property type="project" value="UniProtKB-KW"/>
</dbReference>
<dbReference type="OrthoDB" id="10254665at2759"/>
<comment type="subcellular location">
    <subcellularLocation>
        <location evidence="1">Nucleus</location>
    </subcellularLocation>
</comment>
<dbReference type="Pfam" id="PF04189">
    <property type="entry name" value="Gcd10p"/>
    <property type="match status" value="1"/>
</dbReference>
<keyword evidence="5" id="KW-0539">Nucleus</keyword>
<dbReference type="PANTHER" id="PTHR12945:SF0">
    <property type="entry name" value="TRNA (ADENINE(58)-N(1))-METHYLTRANSFERASE NON-CATALYTIC SUBUNIT TRM6"/>
    <property type="match status" value="1"/>
</dbReference>
<evidence type="ECO:0000313" key="7">
    <source>
        <dbReference type="EMBL" id="OLP99262.1"/>
    </source>
</evidence>
<evidence type="ECO:0000256" key="1">
    <source>
        <dbReference type="ARBA" id="ARBA00004123"/>
    </source>
</evidence>
<keyword evidence="7" id="KW-0808">Transferase</keyword>
<reference evidence="7 8" key="1">
    <citation type="submission" date="2016-02" db="EMBL/GenBank/DDBJ databases">
        <title>Genome analysis of coral dinoflagellate symbionts highlights evolutionary adaptations to a symbiotic lifestyle.</title>
        <authorList>
            <person name="Aranda M."/>
            <person name="Li Y."/>
            <person name="Liew Y.J."/>
            <person name="Baumgarten S."/>
            <person name="Simakov O."/>
            <person name="Wilson M."/>
            <person name="Piel J."/>
            <person name="Ashoor H."/>
            <person name="Bougouffa S."/>
            <person name="Bajic V.B."/>
            <person name="Ryu T."/>
            <person name="Ravasi T."/>
            <person name="Bayer T."/>
            <person name="Micklem G."/>
            <person name="Kim H."/>
            <person name="Bhak J."/>
            <person name="Lajeunesse T.C."/>
            <person name="Voolstra C.R."/>
        </authorList>
    </citation>
    <scope>NUCLEOTIDE SEQUENCE [LARGE SCALE GENOMIC DNA]</scope>
    <source>
        <strain evidence="7 8">CCMP2467</strain>
    </source>
</reference>
<dbReference type="GO" id="GO:0030488">
    <property type="term" value="P:tRNA methylation"/>
    <property type="evidence" value="ECO:0007669"/>
    <property type="project" value="InterPro"/>
</dbReference>
<evidence type="ECO:0000256" key="2">
    <source>
        <dbReference type="ARBA" id="ARBA00008320"/>
    </source>
</evidence>
<comment type="caution">
    <text evidence="7">The sequence shown here is derived from an EMBL/GenBank/DDBJ whole genome shotgun (WGS) entry which is preliminary data.</text>
</comment>
<evidence type="ECO:0000313" key="8">
    <source>
        <dbReference type="Proteomes" id="UP000186817"/>
    </source>
</evidence>
<dbReference type="GO" id="GO:0031515">
    <property type="term" value="C:tRNA (m1A) methyltransferase complex"/>
    <property type="evidence" value="ECO:0007669"/>
    <property type="project" value="InterPro"/>
</dbReference>
<evidence type="ECO:0000256" key="5">
    <source>
        <dbReference type="ARBA" id="ARBA00023242"/>
    </source>
</evidence>
<dbReference type="PANTHER" id="PTHR12945">
    <property type="entry name" value="TRANSLATION INITIATION FACTOR EIF3-RELATED"/>
    <property type="match status" value="1"/>
</dbReference>
<comment type="similarity">
    <text evidence="2">Belongs to the TRM6/GCD10 family.</text>
</comment>
<evidence type="ECO:0000256" key="3">
    <source>
        <dbReference type="ARBA" id="ARBA00021704"/>
    </source>
</evidence>
<gene>
    <name evidence="7" type="primary">trmt6</name>
    <name evidence="7" type="ORF">AK812_SmicGene18202</name>
</gene>
<evidence type="ECO:0000256" key="6">
    <source>
        <dbReference type="ARBA" id="ARBA00032319"/>
    </source>
</evidence>
<protein>
    <recommendedName>
        <fullName evidence="3">tRNA (adenine(58)-N(1))-methyltransferase non-catalytic subunit TRM6</fullName>
    </recommendedName>
    <alternativeName>
        <fullName evidence="6">tRNA(m1A58)-methyltransferase subunit TRM6</fullName>
    </alternativeName>
</protein>
<proteinExistence type="inferred from homology"/>
<dbReference type="EMBL" id="LSRX01000369">
    <property type="protein sequence ID" value="OLP99262.1"/>
    <property type="molecule type" value="Genomic_DNA"/>
</dbReference>
<dbReference type="Proteomes" id="UP000186817">
    <property type="component" value="Unassembled WGS sequence"/>
</dbReference>
<evidence type="ECO:0000256" key="4">
    <source>
        <dbReference type="ARBA" id="ARBA00022694"/>
    </source>
</evidence>
<keyword evidence="8" id="KW-1185">Reference proteome</keyword>
<name>A0A1Q9DVR7_SYMMI</name>
<accession>A0A1Q9DVR7</accession>
<sequence>MGNLGFRVCGLRYDYLSSLLCHADVRSGARFLVLDNAAGLVTGAVALQLGGAGEVFRAFRGPCPEKDTGLEKKGDRVKSLSRAFRLALQHEISIRW</sequence>
<dbReference type="InterPro" id="IPR017423">
    <property type="entry name" value="TRM6"/>
</dbReference>